<keyword evidence="5 8" id="KW-0812">Transmembrane</keyword>
<dbReference type="PANTHER" id="PTHR33573">
    <property type="entry name" value="CASP-LIKE PROTEIN 4A4"/>
    <property type="match status" value="1"/>
</dbReference>
<evidence type="ECO:0000256" key="7">
    <source>
        <dbReference type="ARBA" id="ARBA00023136"/>
    </source>
</evidence>
<name>A0A811Q3Y5_9POAL</name>
<feature type="domain" description="Casparian strip membrane protein" evidence="9">
    <location>
        <begin position="10"/>
        <end position="116"/>
    </location>
</feature>
<evidence type="ECO:0000259" key="9">
    <source>
        <dbReference type="Pfam" id="PF04535"/>
    </source>
</evidence>
<dbReference type="InterPro" id="IPR006702">
    <property type="entry name" value="CASP_dom"/>
</dbReference>
<comment type="caution">
    <text evidence="10">The sequence shown here is derived from an EMBL/GenBank/DDBJ whole genome shotgun (WGS) entry which is preliminary data.</text>
</comment>
<dbReference type="AlphaFoldDB" id="A0A811Q3Y5"/>
<feature type="transmembrane region" description="Helical" evidence="8">
    <location>
        <begin position="49"/>
        <end position="74"/>
    </location>
</feature>
<feature type="transmembrane region" description="Helical" evidence="8">
    <location>
        <begin position="86"/>
        <end position="111"/>
    </location>
</feature>
<comment type="subunit">
    <text evidence="3 8">Homodimer and heterodimers.</text>
</comment>
<dbReference type="Proteomes" id="UP000604825">
    <property type="component" value="Unassembled WGS sequence"/>
</dbReference>
<protein>
    <recommendedName>
        <fullName evidence="8">CASP-like protein</fullName>
    </recommendedName>
</protein>
<dbReference type="OrthoDB" id="682142at2759"/>
<feature type="transmembrane region" description="Helical" evidence="8">
    <location>
        <begin position="7"/>
        <end position="29"/>
    </location>
</feature>
<evidence type="ECO:0000256" key="8">
    <source>
        <dbReference type="RuleBase" id="RU361233"/>
    </source>
</evidence>
<evidence type="ECO:0000313" key="10">
    <source>
        <dbReference type="EMBL" id="CAD6250633.1"/>
    </source>
</evidence>
<reference evidence="10" key="1">
    <citation type="submission" date="2020-10" db="EMBL/GenBank/DDBJ databases">
        <authorList>
            <person name="Han B."/>
            <person name="Lu T."/>
            <person name="Zhao Q."/>
            <person name="Huang X."/>
            <person name="Zhao Y."/>
        </authorList>
    </citation>
    <scope>NUCLEOTIDE SEQUENCE</scope>
</reference>
<keyword evidence="6 8" id="KW-1133">Transmembrane helix</keyword>
<gene>
    <name evidence="10" type="ORF">NCGR_LOCUS34408</name>
</gene>
<keyword evidence="7 8" id="KW-0472">Membrane</keyword>
<feature type="transmembrane region" description="Helical" evidence="8">
    <location>
        <begin position="142"/>
        <end position="162"/>
    </location>
</feature>
<dbReference type="PANTHER" id="PTHR33573:SF65">
    <property type="entry name" value="CASP-LIKE PROTEIN"/>
    <property type="match status" value="1"/>
</dbReference>
<proteinExistence type="inferred from homology"/>
<comment type="subcellular location">
    <subcellularLocation>
        <location evidence="1 8">Cell membrane</location>
        <topology evidence="1 8">Multi-pass membrane protein</topology>
    </subcellularLocation>
</comment>
<dbReference type="Pfam" id="PF04535">
    <property type="entry name" value="CASP_dom"/>
    <property type="match status" value="1"/>
</dbReference>
<dbReference type="GO" id="GO:0005886">
    <property type="term" value="C:plasma membrane"/>
    <property type="evidence" value="ECO:0007669"/>
    <property type="project" value="UniProtKB-SubCell"/>
</dbReference>
<organism evidence="10 11">
    <name type="scientific">Miscanthus lutarioriparius</name>
    <dbReference type="NCBI Taxonomy" id="422564"/>
    <lineage>
        <taxon>Eukaryota</taxon>
        <taxon>Viridiplantae</taxon>
        <taxon>Streptophyta</taxon>
        <taxon>Embryophyta</taxon>
        <taxon>Tracheophyta</taxon>
        <taxon>Spermatophyta</taxon>
        <taxon>Magnoliopsida</taxon>
        <taxon>Liliopsida</taxon>
        <taxon>Poales</taxon>
        <taxon>Poaceae</taxon>
        <taxon>PACMAD clade</taxon>
        <taxon>Panicoideae</taxon>
        <taxon>Andropogonodae</taxon>
        <taxon>Andropogoneae</taxon>
        <taxon>Saccharinae</taxon>
        <taxon>Miscanthus</taxon>
    </lineage>
</organism>
<keyword evidence="11" id="KW-1185">Reference proteome</keyword>
<keyword evidence="4 8" id="KW-1003">Cell membrane</keyword>
<dbReference type="EMBL" id="CAJGYO010000008">
    <property type="protein sequence ID" value="CAD6250633.1"/>
    <property type="molecule type" value="Genomic_DNA"/>
</dbReference>
<evidence type="ECO:0000256" key="6">
    <source>
        <dbReference type="ARBA" id="ARBA00022989"/>
    </source>
</evidence>
<evidence type="ECO:0000256" key="2">
    <source>
        <dbReference type="ARBA" id="ARBA00007651"/>
    </source>
</evidence>
<evidence type="ECO:0000256" key="3">
    <source>
        <dbReference type="ARBA" id="ARBA00011489"/>
    </source>
</evidence>
<sequence>MALSRKAWIAAGMGARLLMIAVLAVSVPLTVHNHTKRDYGVDYYKLQSYTYTVAVAVIAMAGGVLQIPVAVYLLCKSKRMTPSSLILDFSVCADVVVTVLLASGVGAGFGATNDILRYVRSPYTRWEDNSVKDDLEDYYNKAFVPLVFILLGMVLSMAATVVSARLRPGRPTTLTPTSEASVTSSVEAKIINSVRSLPTQFVFPISIPTQYFRSIPLALGGFQNSDQ</sequence>
<accession>A0A811Q3Y5</accession>
<evidence type="ECO:0000256" key="1">
    <source>
        <dbReference type="ARBA" id="ARBA00004651"/>
    </source>
</evidence>
<evidence type="ECO:0000256" key="5">
    <source>
        <dbReference type="ARBA" id="ARBA00022692"/>
    </source>
</evidence>
<evidence type="ECO:0000313" key="11">
    <source>
        <dbReference type="Proteomes" id="UP000604825"/>
    </source>
</evidence>
<evidence type="ECO:0000256" key="4">
    <source>
        <dbReference type="ARBA" id="ARBA00022475"/>
    </source>
</evidence>
<comment type="similarity">
    <text evidence="2 8">Belongs to the Casparian strip membrane proteins (CASP) family.</text>
</comment>